<organism evidence="8 9">
    <name type="scientific">Thalictrum thalictroides</name>
    <name type="common">Rue-anemone</name>
    <name type="synonym">Anemone thalictroides</name>
    <dbReference type="NCBI Taxonomy" id="46969"/>
    <lineage>
        <taxon>Eukaryota</taxon>
        <taxon>Viridiplantae</taxon>
        <taxon>Streptophyta</taxon>
        <taxon>Embryophyta</taxon>
        <taxon>Tracheophyta</taxon>
        <taxon>Spermatophyta</taxon>
        <taxon>Magnoliopsida</taxon>
        <taxon>Ranunculales</taxon>
        <taxon>Ranunculaceae</taxon>
        <taxon>Thalictroideae</taxon>
        <taxon>Thalictrum</taxon>
    </lineage>
</organism>
<dbReference type="NCBIfam" id="TIGR01682">
    <property type="entry name" value="moaD"/>
    <property type="match status" value="1"/>
</dbReference>
<dbReference type="Gene3D" id="3.10.20.30">
    <property type="match status" value="1"/>
</dbReference>
<dbReference type="FunFam" id="3.10.20.30:FF:000010">
    <property type="entry name" value="Molybdopterin synthase sulfur carrier subunit"/>
    <property type="match status" value="1"/>
</dbReference>
<comment type="subcellular location">
    <subcellularLocation>
        <location evidence="6">Cytoplasm</location>
    </subcellularLocation>
</comment>
<dbReference type="GO" id="GO:0000166">
    <property type="term" value="F:nucleotide binding"/>
    <property type="evidence" value="ECO:0007669"/>
    <property type="project" value="UniProtKB-KW"/>
</dbReference>
<dbReference type="AlphaFoldDB" id="A0A7J6WLN1"/>
<comment type="function">
    <text evidence="6">Acts as a sulfur carrier required for molybdopterin biosynthesis. Component of the molybdopterin synthase complex that catalyzes the conversion of precursor Z into molybdopterin by mediating the incorporation of 2 sulfur atoms into precursor Z to generate a dithiolene group. In the complex, serves as sulfur donor by being thiocarboxylated (-COSH) at its C-terminus by MOCS3. After interaction with MOCS2B, the sulfur is then transferred to precursor Z to form molybdopterin.</text>
</comment>
<dbReference type="PANTHER" id="PTHR33359:SF1">
    <property type="entry name" value="MOLYBDOPTERIN SYNTHASE SULFUR CARRIER SUBUNIT"/>
    <property type="match status" value="1"/>
</dbReference>
<accession>A0A7J6WLN1</accession>
<dbReference type="InterPro" id="IPR028887">
    <property type="entry name" value="MOCS2A_euk"/>
</dbReference>
<comment type="similarity">
    <text evidence="6">Belongs to the MoaD family. MOCS2A subfamily.</text>
</comment>
<dbReference type="HAMAP" id="MF_03051">
    <property type="entry name" value="MOCS2A"/>
    <property type="match status" value="1"/>
</dbReference>
<evidence type="ECO:0000256" key="7">
    <source>
        <dbReference type="SAM" id="MobiDB-lite"/>
    </source>
</evidence>
<comment type="pathway">
    <text evidence="1 6">Cofactor biosynthesis; molybdopterin biosynthesis.</text>
</comment>
<evidence type="ECO:0000313" key="9">
    <source>
        <dbReference type="Proteomes" id="UP000554482"/>
    </source>
</evidence>
<name>A0A7J6WLN1_THATH</name>
<dbReference type="UniPathway" id="UPA00344"/>
<reference evidence="8 9" key="1">
    <citation type="submission" date="2020-06" db="EMBL/GenBank/DDBJ databases">
        <title>Transcriptomic and genomic resources for Thalictrum thalictroides and T. hernandezii: Facilitating candidate gene discovery in an emerging model plant lineage.</title>
        <authorList>
            <person name="Arias T."/>
            <person name="Riano-Pachon D.M."/>
            <person name="Di Stilio V.S."/>
        </authorList>
    </citation>
    <scope>NUCLEOTIDE SEQUENCE [LARGE SCALE GENOMIC DNA]</scope>
    <source>
        <strain evidence="9">cv. WT478/WT964</strain>
        <tissue evidence="8">Leaves</tissue>
    </source>
</reference>
<dbReference type="Proteomes" id="UP000554482">
    <property type="component" value="Unassembled WGS sequence"/>
</dbReference>
<dbReference type="InterPro" id="IPR044672">
    <property type="entry name" value="MOCS2A"/>
</dbReference>
<evidence type="ECO:0000256" key="4">
    <source>
        <dbReference type="ARBA" id="ARBA00022741"/>
    </source>
</evidence>
<feature type="compositionally biased region" description="Polar residues" evidence="7">
    <location>
        <begin position="9"/>
        <end position="20"/>
    </location>
</feature>
<dbReference type="Pfam" id="PF02597">
    <property type="entry name" value="ThiS"/>
    <property type="match status" value="1"/>
</dbReference>
<dbReference type="SUPFAM" id="SSF54285">
    <property type="entry name" value="MoaD/ThiS"/>
    <property type="match status" value="1"/>
</dbReference>
<feature type="modified residue" description="1-thioglycine; alternate" evidence="6">
    <location>
        <position position="112"/>
    </location>
</feature>
<dbReference type="GO" id="GO:0030366">
    <property type="term" value="F:molybdopterin synthase activity"/>
    <property type="evidence" value="ECO:0007669"/>
    <property type="project" value="UniProtKB-UniRule"/>
</dbReference>
<keyword evidence="3 6" id="KW-0597">Phosphoprotein</keyword>
<dbReference type="GO" id="GO:0006777">
    <property type="term" value="P:Mo-molybdopterin cofactor biosynthetic process"/>
    <property type="evidence" value="ECO:0007669"/>
    <property type="project" value="UniProtKB-UniRule"/>
</dbReference>
<feature type="modified residue" description="Glycyl adenylate; alternate" evidence="6">
    <location>
        <position position="112"/>
    </location>
</feature>
<protein>
    <recommendedName>
        <fullName evidence="6">Molybdopterin synthase sulfur carrier subunit</fullName>
    </recommendedName>
    <alternativeName>
        <fullName evidence="6">Molybdenum cofactor synthesis protein 2 small subunit</fullName>
    </alternativeName>
    <alternativeName>
        <fullName evidence="6">Molybdenum cofactor synthesis protein 2A</fullName>
        <shortName evidence="6">MOCS2A</shortName>
    </alternativeName>
    <alternativeName>
        <fullName evidence="6">Sulfur carrier protein MOCS2A</fullName>
    </alternativeName>
</protein>
<evidence type="ECO:0000256" key="2">
    <source>
        <dbReference type="ARBA" id="ARBA00022490"/>
    </source>
</evidence>
<dbReference type="CDD" id="cd00754">
    <property type="entry name" value="Ubl_MoaD"/>
    <property type="match status" value="1"/>
</dbReference>
<sequence>MDDGETTKIENQQSNNNNATIVNKEEDSLIKIKVKVLFFARARDLCGLPELLLEMPSGSTAHDCLNKLLTKFPSLEDIRGCMVLALNEEYTPEDAVVKDRDELALIPPISGG</sequence>
<keyword evidence="4 6" id="KW-0547">Nucleotide-binding</keyword>
<keyword evidence="5 6" id="KW-0501">Molybdenum cofactor biosynthesis</keyword>
<comment type="subunit">
    <text evidence="6">Heterotetramer; composed of 2 small (MOCS2A) and 2 large (MOCS2B) subunits.</text>
</comment>
<dbReference type="InterPro" id="IPR016155">
    <property type="entry name" value="Mopterin_synth/thiamin_S_b"/>
</dbReference>
<dbReference type="GO" id="GO:1990140">
    <property type="term" value="C:molybdopterin synthase complex"/>
    <property type="evidence" value="ECO:0007669"/>
    <property type="project" value="UniProtKB-UniRule"/>
</dbReference>
<dbReference type="InterPro" id="IPR012675">
    <property type="entry name" value="Beta-grasp_dom_sf"/>
</dbReference>
<keyword evidence="9" id="KW-1185">Reference proteome</keyword>
<evidence type="ECO:0000313" key="8">
    <source>
        <dbReference type="EMBL" id="KAF5197883.1"/>
    </source>
</evidence>
<dbReference type="OrthoDB" id="5531344at2759"/>
<keyword evidence="2 6" id="KW-0963">Cytoplasm</keyword>
<proteinExistence type="inferred from homology"/>
<dbReference type="InterPro" id="IPR003749">
    <property type="entry name" value="ThiS/MoaD-like"/>
</dbReference>
<dbReference type="EMBL" id="JABWDY010014078">
    <property type="protein sequence ID" value="KAF5197883.1"/>
    <property type="molecule type" value="Genomic_DNA"/>
</dbReference>
<evidence type="ECO:0000256" key="5">
    <source>
        <dbReference type="ARBA" id="ARBA00023150"/>
    </source>
</evidence>
<evidence type="ECO:0000256" key="3">
    <source>
        <dbReference type="ARBA" id="ARBA00022553"/>
    </source>
</evidence>
<comment type="caution">
    <text evidence="8">The sequence shown here is derived from an EMBL/GenBank/DDBJ whole genome shotgun (WGS) entry which is preliminary data.</text>
</comment>
<gene>
    <name evidence="8" type="ORF">FRX31_012530</name>
</gene>
<dbReference type="GO" id="GO:1990133">
    <property type="term" value="C:molybdopterin adenylyltransferase complex"/>
    <property type="evidence" value="ECO:0007669"/>
    <property type="project" value="TreeGrafter"/>
</dbReference>
<evidence type="ECO:0000256" key="1">
    <source>
        <dbReference type="ARBA" id="ARBA00005046"/>
    </source>
</evidence>
<evidence type="ECO:0000256" key="6">
    <source>
        <dbReference type="HAMAP-Rule" id="MF_03051"/>
    </source>
</evidence>
<feature type="region of interest" description="Disordered" evidence="7">
    <location>
        <begin position="1"/>
        <end position="20"/>
    </location>
</feature>
<comment type="PTM">
    <text evidence="6">C-terminal thiocarboxylation occurs in 2 steps, it is first acyl-adenylated (-COAMP) via the hesA/moeB/thiF part of MOCS3, then thiocarboxylated (-COSH) via the rhodanese domain of MOCS3.</text>
</comment>
<dbReference type="PANTHER" id="PTHR33359">
    <property type="entry name" value="MOLYBDOPTERIN SYNTHASE SULFUR CARRIER SUBUNIT"/>
    <property type="match status" value="1"/>
</dbReference>